<proteinExistence type="predicted"/>
<evidence type="ECO:0008006" key="3">
    <source>
        <dbReference type="Google" id="ProtNLM"/>
    </source>
</evidence>
<organism evidence="1 2">
    <name type="scientific">Planosporangium flavigriseum</name>
    <dbReference type="NCBI Taxonomy" id="373681"/>
    <lineage>
        <taxon>Bacteria</taxon>
        <taxon>Bacillati</taxon>
        <taxon>Actinomycetota</taxon>
        <taxon>Actinomycetes</taxon>
        <taxon>Micromonosporales</taxon>
        <taxon>Micromonosporaceae</taxon>
        <taxon>Planosporangium</taxon>
    </lineage>
</organism>
<sequence>MHYRADYIVVDAKNLAGGVNKCHVLQICNYMTHHGTGLFGIIVTRKGSDRSADQTRREQWILHNKMLLVLSDEDMTQMFNNKAKGQDPATVIRQKVEDFRLAI</sequence>
<dbReference type="Proteomes" id="UP000653674">
    <property type="component" value="Unassembled WGS sequence"/>
</dbReference>
<comment type="caution">
    <text evidence="1">The sequence shown here is derived from an EMBL/GenBank/DDBJ whole genome shotgun (WGS) entry which is preliminary data.</text>
</comment>
<keyword evidence="2" id="KW-1185">Reference proteome</keyword>
<reference evidence="1" key="1">
    <citation type="submission" date="2021-01" db="EMBL/GenBank/DDBJ databases">
        <title>Whole genome shotgun sequence of Planosporangium flavigriseum NBRC 105377.</title>
        <authorList>
            <person name="Komaki H."/>
            <person name="Tamura T."/>
        </authorList>
    </citation>
    <scope>NUCLEOTIDE SEQUENCE</scope>
    <source>
        <strain evidence="1">NBRC 105377</strain>
    </source>
</reference>
<dbReference type="EMBL" id="BONU01000003">
    <property type="protein sequence ID" value="GIG72257.1"/>
    <property type="molecule type" value="Genomic_DNA"/>
</dbReference>
<accession>A0A8J3PJX2</accession>
<evidence type="ECO:0000313" key="1">
    <source>
        <dbReference type="EMBL" id="GIG72257.1"/>
    </source>
</evidence>
<evidence type="ECO:0000313" key="2">
    <source>
        <dbReference type="Proteomes" id="UP000653674"/>
    </source>
</evidence>
<name>A0A8J3PJX2_9ACTN</name>
<protein>
    <recommendedName>
        <fullName evidence="3">Restriction endonuclease</fullName>
    </recommendedName>
</protein>
<gene>
    <name evidence="1" type="ORF">Pfl04_06610</name>
</gene>
<dbReference type="AlphaFoldDB" id="A0A8J3PJX2"/>